<dbReference type="CDD" id="cd02440">
    <property type="entry name" value="AdoMet_MTases"/>
    <property type="match status" value="1"/>
</dbReference>
<dbReference type="InterPro" id="IPR041698">
    <property type="entry name" value="Methyltransf_25"/>
</dbReference>
<dbReference type="PANTHER" id="PTHR43861:SF1">
    <property type="entry name" value="TRANS-ACONITATE 2-METHYLTRANSFERASE"/>
    <property type="match status" value="1"/>
</dbReference>
<comment type="caution">
    <text evidence="4">The sequence shown here is derived from an EMBL/GenBank/DDBJ whole genome shotgun (WGS) entry which is preliminary data.</text>
</comment>
<evidence type="ECO:0000259" key="3">
    <source>
        <dbReference type="Pfam" id="PF13649"/>
    </source>
</evidence>
<keyword evidence="5" id="KW-1185">Reference proteome</keyword>
<dbReference type="Gene3D" id="3.40.50.150">
    <property type="entry name" value="Vaccinia Virus protein VP39"/>
    <property type="match status" value="1"/>
</dbReference>
<evidence type="ECO:0000313" key="4">
    <source>
        <dbReference type="EMBL" id="MBD2703335.1"/>
    </source>
</evidence>
<feature type="domain" description="Methyltransferase" evidence="3">
    <location>
        <begin position="39"/>
        <end position="127"/>
    </location>
</feature>
<proteinExistence type="predicted"/>
<evidence type="ECO:0000256" key="2">
    <source>
        <dbReference type="ARBA" id="ARBA00022679"/>
    </source>
</evidence>
<dbReference type="PANTHER" id="PTHR43861">
    <property type="entry name" value="TRANS-ACONITATE 2-METHYLTRANSFERASE-RELATED"/>
    <property type="match status" value="1"/>
</dbReference>
<organism evidence="4 5">
    <name type="scientific">Spirosoma profusum</name>
    <dbReference type="NCBI Taxonomy" id="2771354"/>
    <lineage>
        <taxon>Bacteria</taxon>
        <taxon>Pseudomonadati</taxon>
        <taxon>Bacteroidota</taxon>
        <taxon>Cytophagia</taxon>
        <taxon>Cytophagales</taxon>
        <taxon>Cytophagaceae</taxon>
        <taxon>Spirosoma</taxon>
    </lineage>
</organism>
<keyword evidence="1 4" id="KW-0489">Methyltransferase</keyword>
<sequence length="259" mass="28673">MNQSNRSWNADLYQQKHAFVFHFGADVLNLLDPKPGERILDLGCGTGELTARIAESGAEVIGLDASPSMIANARLSFPHLSFQEGDARDFNTDQPFDAIFSNATLHWINETEQPSVLAAVFRALKPGCRFVAELGGRGNVARILNALAKALNELGMNDPVNPNFFPSVGQYTTMLETAGFSVTLAQFFDRDTPLADPETRLSDWIAMFRGDVLAALSDQDRQTVLAAVNDKLRPTNFRDGHWFADYKRLRFVALKPLDP</sequence>
<accession>A0A927ATE8</accession>
<dbReference type="GO" id="GO:0008168">
    <property type="term" value="F:methyltransferase activity"/>
    <property type="evidence" value="ECO:0007669"/>
    <property type="project" value="UniProtKB-KW"/>
</dbReference>
<gene>
    <name evidence="4" type="ORF">IC229_22005</name>
</gene>
<dbReference type="Pfam" id="PF13649">
    <property type="entry name" value="Methyltransf_25"/>
    <property type="match status" value="1"/>
</dbReference>
<reference evidence="4" key="1">
    <citation type="submission" date="2020-09" db="EMBL/GenBank/DDBJ databases">
        <authorList>
            <person name="Kim M.K."/>
        </authorList>
    </citation>
    <scope>NUCLEOTIDE SEQUENCE</scope>
    <source>
        <strain evidence="4">BT702</strain>
    </source>
</reference>
<keyword evidence="2" id="KW-0808">Transferase</keyword>
<dbReference type="SUPFAM" id="SSF53335">
    <property type="entry name" value="S-adenosyl-L-methionine-dependent methyltransferases"/>
    <property type="match status" value="1"/>
</dbReference>
<dbReference type="Proteomes" id="UP000598820">
    <property type="component" value="Unassembled WGS sequence"/>
</dbReference>
<name>A0A927ATE8_9BACT</name>
<dbReference type="GO" id="GO:0032259">
    <property type="term" value="P:methylation"/>
    <property type="evidence" value="ECO:0007669"/>
    <property type="project" value="UniProtKB-KW"/>
</dbReference>
<evidence type="ECO:0000256" key="1">
    <source>
        <dbReference type="ARBA" id="ARBA00022603"/>
    </source>
</evidence>
<dbReference type="RefSeq" id="WP_190889186.1">
    <property type="nucleotide sequence ID" value="NZ_JACWZY010000021.1"/>
</dbReference>
<dbReference type="EMBL" id="JACWZY010000021">
    <property type="protein sequence ID" value="MBD2703335.1"/>
    <property type="molecule type" value="Genomic_DNA"/>
</dbReference>
<evidence type="ECO:0000313" key="5">
    <source>
        <dbReference type="Proteomes" id="UP000598820"/>
    </source>
</evidence>
<dbReference type="AlphaFoldDB" id="A0A927ATE8"/>
<dbReference type="InterPro" id="IPR029063">
    <property type="entry name" value="SAM-dependent_MTases_sf"/>
</dbReference>
<protein>
    <submittedName>
        <fullName evidence="4">Methyltransferase domain-containing protein</fullName>
    </submittedName>
</protein>